<name>A0A6J6DLJ6_9ZZZZ</name>
<evidence type="ECO:0000313" key="1">
    <source>
        <dbReference type="EMBL" id="CAB4564987.1"/>
    </source>
</evidence>
<sequence length="56" mass="6359">MRLLLTEAIELVFGHSAFNERTSVRPGRRVTLIENLVATTRVVLTSEEVVETDFIE</sequence>
<protein>
    <submittedName>
        <fullName evidence="1">Unannotated protein</fullName>
    </submittedName>
</protein>
<organism evidence="1">
    <name type="scientific">freshwater metagenome</name>
    <dbReference type="NCBI Taxonomy" id="449393"/>
    <lineage>
        <taxon>unclassified sequences</taxon>
        <taxon>metagenomes</taxon>
        <taxon>ecological metagenomes</taxon>
    </lineage>
</organism>
<dbReference type="AlphaFoldDB" id="A0A6J6DLJ6"/>
<accession>A0A6J6DLJ6</accession>
<gene>
    <name evidence="1" type="ORF">UFOPK1591_00981</name>
</gene>
<proteinExistence type="predicted"/>
<dbReference type="EMBL" id="CAEZTD010000073">
    <property type="protein sequence ID" value="CAB4564987.1"/>
    <property type="molecule type" value="Genomic_DNA"/>
</dbReference>
<reference evidence="1" key="1">
    <citation type="submission" date="2020-05" db="EMBL/GenBank/DDBJ databases">
        <authorList>
            <person name="Chiriac C."/>
            <person name="Salcher M."/>
            <person name="Ghai R."/>
            <person name="Kavagutti S V."/>
        </authorList>
    </citation>
    <scope>NUCLEOTIDE SEQUENCE</scope>
</reference>